<feature type="transmembrane region" description="Helical" evidence="11">
    <location>
        <begin position="246"/>
        <end position="265"/>
    </location>
</feature>
<evidence type="ECO:0000256" key="10">
    <source>
        <dbReference type="SAM" id="MobiDB-lite"/>
    </source>
</evidence>
<reference evidence="13" key="1">
    <citation type="submission" date="2022-11" db="EMBL/GenBank/DDBJ databases">
        <authorList>
            <person name="Scott C."/>
            <person name="Bruce N."/>
        </authorList>
    </citation>
    <scope>NUCLEOTIDE SEQUENCE</scope>
</reference>
<keyword evidence="5" id="KW-0809">Transit peptide</keyword>
<dbReference type="GO" id="GO:0005743">
    <property type="term" value="C:mitochondrial inner membrane"/>
    <property type="evidence" value="ECO:0007669"/>
    <property type="project" value="UniProtKB-SubCell"/>
</dbReference>
<feature type="compositionally biased region" description="Basic and acidic residues" evidence="10">
    <location>
        <begin position="405"/>
        <end position="438"/>
    </location>
</feature>
<dbReference type="InterPro" id="IPR001708">
    <property type="entry name" value="YidC/ALB3/OXA1/COX18"/>
</dbReference>
<dbReference type="PANTHER" id="PTHR12428">
    <property type="entry name" value="OXA1"/>
    <property type="match status" value="1"/>
</dbReference>
<keyword evidence="8 11" id="KW-0472">Membrane</keyword>
<gene>
    <name evidence="13" type="ORF">PPNO1_LOCUS4480</name>
</gene>
<evidence type="ECO:0000256" key="2">
    <source>
        <dbReference type="ARBA" id="ARBA00009877"/>
    </source>
</evidence>
<feature type="transmembrane region" description="Helical" evidence="11">
    <location>
        <begin position="167"/>
        <end position="184"/>
    </location>
</feature>
<evidence type="ECO:0000256" key="3">
    <source>
        <dbReference type="ARBA" id="ARBA00022692"/>
    </source>
</evidence>
<comment type="subcellular location">
    <subcellularLocation>
        <location evidence="9">Membrane</location>
        <topology evidence="9">Multi-pass membrane protein</topology>
    </subcellularLocation>
    <subcellularLocation>
        <location evidence="1">Mitochondrion inner membrane</location>
        <topology evidence="1">Multi-pass membrane protein</topology>
    </subcellularLocation>
</comment>
<evidence type="ECO:0000259" key="12">
    <source>
        <dbReference type="Pfam" id="PF02096"/>
    </source>
</evidence>
<evidence type="ECO:0000313" key="13">
    <source>
        <dbReference type="EMBL" id="CAI4214750.1"/>
    </source>
</evidence>
<dbReference type="CDD" id="cd20069">
    <property type="entry name" value="5TM_Oxa1-like"/>
    <property type="match status" value="1"/>
</dbReference>
<dbReference type="OrthoDB" id="2148490at2759"/>
<feature type="compositionally biased region" description="Low complexity" evidence="10">
    <location>
        <begin position="73"/>
        <end position="84"/>
    </location>
</feature>
<evidence type="ECO:0000256" key="8">
    <source>
        <dbReference type="ARBA" id="ARBA00023136"/>
    </source>
</evidence>
<evidence type="ECO:0000256" key="7">
    <source>
        <dbReference type="ARBA" id="ARBA00023128"/>
    </source>
</evidence>
<feature type="region of interest" description="Disordered" evidence="10">
    <location>
        <begin position="389"/>
        <end position="438"/>
    </location>
</feature>
<keyword evidence="14" id="KW-1185">Reference proteome</keyword>
<proteinExistence type="inferred from homology"/>
<keyword evidence="7" id="KW-0496">Mitochondrion</keyword>
<feature type="compositionally biased region" description="Polar residues" evidence="10">
    <location>
        <begin position="1"/>
        <end position="14"/>
    </location>
</feature>
<sequence>MLPSRESSTQCNDDTASHRPCESDTSLRNVAIAGSVAFGQLPSGNRSFSLWGWGSGSKDPASTPVTAQPETQTPASAAVTEPAAAAPAAVEQSTVAAASASSPEPLPGSDATAELSKIIPSELDNYESISSIPEQIGYLHTLGIDFGVGTTSMIQWLLEHVHVYSGFHWWGSILATSLLIRLCLLKPIAMGQEHSTRLNMLRKNEPGYNRAMEAWKESMINKDVIGGQAAKAAMKALEEKHKVNKLMPFISFLQLPIGFGMFRILRAMSDLPVPALETGGLAWFSNLTVPDPWYILPLIGPLTMVATMRITSKHSDATQQTTMKAISYVMIPLGFIVTSFMPAGLQWYFVTASVPSLVQTWLMVQPWFRRWIGMMPLPEPLASAPISSISATGTSTQSPPGMIESMKKSLRDATEAATAKRDGTKQRKSKETSEAEEAKLQAEYYESLRERMAELEKQMKRRP</sequence>
<comment type="similarity">
    <text evidence="2 9">Belongs to the OXA1/ALB3/YidC family.</text>
</comment>
<evidence type="ECO:0000256" key="1">
    <source>
        <dbReference type="ARBA" id="ARBA00004448"/>
    </source>
</evidence>
<evidence type="ECO:0000313" key="14">
    <source>
        <dbReference type="Proteomes" id="UP000838763"/>
    </source>
</evidence>
<keyword evidence="4" id="KW-0999">Mitochondrion inner membrane</keyword>
<comment type="caution">
    <text evidence="13">The sequence shown here is derived from an EMBL/GenBank/DDBJ whole genome shotgun (WGS) entry which is preliminary data.</text>
</comment>
<name>A0A9P1H3M4_9PEZI</name>
<organism evidence="13 14">
    <name type="scientific">Parascedosporium putredinis</name>
    <dbReference type="NCBI Taxonomy" id="1442378"/>
    <lineage>
        <taxon>Eukaryota</taxon>
        <taxon>Fungi</taxon>
        <taxon>Dikarya</taxon>
        <taxon>Ascomycota</taxon>
        <taxon>Pezizomycotina</taxon>
        <taxon>Sordariomycetes</taxon>
        <taxon>Hypocreomycetidae</taxon>
        <taxon>Microascales</taxon>
        <taxon>Microascaceae</taxon>
        <taxon>Parascedosporium</taxon>
    </lineage>
</organism>
<dbReference type="InterPro" id="IPR028055">
    <property type="entry name" value="YidC/Oxa/ALB_C"/>
</dbReference>
<dbReference type="GO" id="GO:0032977">
    <property type="term" value="F:membrane insertase activity"/>
    <property type="evidence" value="ECO:0007669"/>
    <property type="project" value="InterPro"/>
</dbReference>
<dbReference type="GO" id="GO:0032979">
    <property type="term" value="P:protein insertion into mitochondrial inner membrane from matrix"/>
    <property type="evidence" value="ECO:0007669"/>
    <property type="project" value="TreeGrafter"/>
</dbReference>
<feature type="region of interest" description="Disordered" evidence="10">
    <location>
        <begin position="1"/>
        <end position="25"/>
    </location>
</feature>
<evidence type="ECO:0000256" key="11">
    <source>
        <dbReference type="SAM" id="Phobius"/>
    </source>
</evidence>
<evidence type="ECO:0000256" key="5">
    <source>
        <dbReference type="ARBA" id="ARBA00022946"/>
    </source>
</evidence>
<feature type="compositionally biased region" description="Polar residues" evidence="10">
    <location>
        <begin position="63"/>
        <end position="72"/>
    </location>
</feature>
<keyword evidence="3 9" id="KW-0812">Transmembrane</keyword>
<dbReference type="PANTHER" id="PTHR12428:SF66">
    <property type="entry name" value="MITOCHONDRIAL INNER MEMBRANE PROTEIN OXA1L"/>
    <property type="match status" value="1"/>
</dbReference>
<evidence type="ECO:0000256" key="9">
    <source>
        <dbReference type="RuleBase" id="RU003945"/>
    </source>
</evidence>
<dbReference type="Pfam" id="PF02096">
    <property type="entry name" value="60KD_IMP"/>
    <property type="match status" value="1"/>
</dbReference>
<dbReference type="AlphaFoldDB" id="A0A9P1H3M4"/>
<feature type="transmembrane region" description="Helical" evidence="11">
    <location>
        <begin position="323"/>
        <end position="341"/>
    </location>
</feature>
<feature type="domain" description="Membrane insertase YidC/Oxa/ALB C-terminal" evidence="12">
    <location>
        <begin position="169"/>
        <end position="363"/>
    </location>
</feature>
<dbReference type="Proteomes" id="UP000838763">
    <property type="component" value="Unassembled WGS sequence"/>
</dbReference>
<dbReference type="EMBL" id="CALLCH030000012">
    <property type="protein sequence ID" value="CAI4214750.1"/>
    <property type="molecule type" value="Genomic_DNA"/>
</dbReference>
<keyword evidence="6 11" id="KW-1133">Transmembrane helix</keyword>
<feature type="transmembrane region" description="Helical" evidence="11">
    <location>
        <begin position="293"/>
        <end position="311"/>
    </location>
</feature>
<feature type="region of interest" description="Disordered" evidence="10">
    <location>
        <begin position="55"/>
        <end position="84"/>
    </location>
</feature>
<accession>A0A9P1H3M4</accession>
<evidence type="ECO:0000256" key="6">
    <source>
        <dbReference type="ARBA" id="ARBA00022989"/>
    </source>
</evidence>
<evidence type="ECO:0000256" key="4">
    <source>
        <dbReference type="ARBA" id="ARBA00022792"/>
    </source>
</evidence>
<protein>
    <recommendedName>
        <fullName evidence="12">Membrane insertase YidC/Oxa/ALB C-terminal domain-containing protein</fullName>
    </recommendedName>
</protein>